<evidence type="ECO:0000256" key="1">
    <source>
        <dbReference type="ARBA" id="ARBA00004141"/>
    </source>
</evidence>
<accession>A0ABP7XDG4</accession>
<dbReference type="InterPro" id="IPR032808">
    <property type="entry name" value="DoxX"/>
</dbReference>
<reference evidence="6" key="1">
    <citation type="journal article" date="2019" name="Int. J. Syst. Evol. Microbiol.">
        <title>The Global Catalogue of Microorganisms (GCM) 10K type strain sequencing project: providing services to taxonomists for standard genome sequencing and annotation.</title>
        <authorList>
            <consortium name="The Broad Institute Genomics Platform"/>
            <consortium name="The Broad Institute Genome Sequencing Center for Infectious Disease"/>
            <person name="Wu L."/>
            <person name="Ma J."/>
        </authorList>
    </citation>
    <scope>NUCLEOTIDE SEQUENCE [LARGE SCALE GENOMIC DNA]</scope>
    <source>
        <strain evidence="6">JCM 16703</strain>
    </source>
</reference>
<keyword evidence="2" id="KW-0812">Transmembrane</keyword>
<organism evidence="5 6">
    <name type="scientific">Nocardioides fonticola</name>
    <dbReference type="NCBI Taxonomy" id="450363"/>
    <lineage>
        <taxon>Bacteria</taxon>
        <taxon>Bacillati</taxon>
        <taxon>Actinomycetota</taxon>
        <taxon>Actinomycetes</taxon>
        <taxon>Propionibacteriales</taxon>
        <taxon>Nocardioidaceae</taxon>
        <taxon>Nocardioides</taxon>
    </lineage>
</organism>
<evidence type="ECO:0000256" key="4">
    <source>
        <dbReference type="ARBA" id="ARBA00023136"/>
    </source>
</evidence>
<keyword evidence="6" id="KW-1185">Reference proteome</keyword>
<name>A0ABP7XDG4_9ACTN</name>
<sequence length="172" mass="18103">MSLSRRLARPLLATTFAVGAVEALRSARDLAPQAAPVADRVVPLARRAVPLPDDPETLVKLTAGVQLAASLALATGRAPRLAAGVLAVTLVPASLTTHPFWSHTGEQRRSDLRGAAVDASLLGGLLIAAGDTDGRPGVAWRARRAGKDARREARHLRRVARQEARIVKANLG</sequence>
<evidence type="ECO:0000313" key="6">
    <source>
        <dbReference type="Proteomes" id="UP001501495"/>
    </source>
</evidence>
<evidence type="ECO:0000256" key="3">
    <source>
        <dbReference type="ARBA" id="ARBA00022989"/>
    </source>
</evidence>
<dbReference type="Proteomes" id="UP001501495">
    <property type="component" value="Unassembled WGS sequence"/>
</dbReference>
<gene>
    <name evidence="5" type="ORF">GCM10022215_08930</name>
</gene>
<keyword evidence="3" id="KW-1133">Transmembrane helix</keyword>
<evidence type="ECO:0000256" key="2">
    <source>
        <dbReference type="ARBA" id="ARBA00022692"/>
    </source>
</evidence>
<comment type="subcellular location">
    <subcellularLocation>
        <location evidence="1">Membrane</location>
        <topology evidence="1">Multi-pass membrane protein</topology>
    </subcellularLocation>
</comment>
<proteinExistence type="predicted"/>
<keyword evidence="4" id="KW-0472">Membrane</keyword>
<dbReference type="Pfam" id="PF07681">
    <property type="entry name" value="DoxX"/>
    <property type="match status" value="1"/>
</dbReference>
<evidence type="ECO:0000313" key="5">
    <source>
        <dbReference type="EMBL" id="GAA4112520.1"/>
    </source>
</evidence>
<dbReference type="RefSeq" id="WP_344732036.1">
    <property type="nucleotide sequence ID" value="NZ_BAAAZH010000008.1"/>
</dbReference>
<comment type="caution">
    <text evidence="5">The sequence shown here is derived from an EMBL/GenBank/DDBJ whole genome shotgun (WGS) entry which is preliminary data.</text>
</comment>
<protein>
    <submittedName>
        <fullName evidence="5">DoxX family membrane protein</fullName>
    </submittedName>
</protein>
<dbReference type="EMBL" id="BAAAZH010000008">
    <property type="protein sequence ID" value="GAA4112520.1"/>
    <property type="molecule type" value="Genomic_DNA"/>
</dbReference>